<comment type="caution">
    <text evidence="2">The sequence shown here is derived from an EMBL/GenBank/DDBJ whole genome shotgun (WGS) entry which is preliminary data.</text>
</comment>
<proteinExistence type="predicted"/>
<protein>
    <submittedName>
        <fullName evidence="2">Uncharacterized protein</fullName>
    </submittedName>
</protein>
<organism evidence="2 3">
    <name type="scientific">Sphingomonas oryzagri</name>
    <dbReference type="NCBI Taxonomy" id="3042314"/>
    <lineage>
        <taxon>Bacteria</taxon>
        <taxon>Pseudomonadati</taxon>
        <taxon>Pseudomonadota</taxon>
        <taxon>Alphaproteobacteria</taxon>
        <taxon>Sphingomonadales</taxon>
        <taxon>Sphingomonadaceae</taxon>
        <taxon>Sphingomonas</taxon>
    </lineage>
</organism>
<dbReference type="EMBL" id="JARYGZ010000001">
    <property type="protein sequence ID" value="MDH7638428.1"/>
    <property type="molecule type" value="Genomic_DNA"/>
</dbReference>
<sequence>MIAIGCLLLGILPIAGFMLGLFVSGMPMAIGLAVSGFVIAAAVCGVTGYALAKAGRRE</sequence>
<keyword evidence="3" id="KW-1185">Reference proteome</keyword>
<name>A0ABT6N010_9SPHN</name>
<gene>
    <name evidence="2" type="ORF">QGN17_06765</name>
</gene>
<keyword evidence="1" id="KW-0472">Membrane</keyword>
<evidence type="ECO:0000313" key="3">
    <source>
        <dbReference type="Proteomes" id="UP001160625"/>
    </source>
</evidence>
<reference evidence="2" key="1">
    <citation type="submission" date="2023-04" db="EMBL/GenBank/DDBJ databases">
        <title>Sphingomonas sp. MAHUQ-71 isolated from rice field.</title>
        <authorList>
            <person name="Huq M.A."/>
        </authorList>
    </citation>
    <scope>NUCLEOTIDE SEQUENCE</scope>
    <source>
        <strain evidence="2">MAHUQ-71</strain>
    </source>
</reference>
<keyword evidence="1" id="KW-0812">Transmembrane</keyword>
<dbReference type="Proteomes" id="UP001160625">
    <property type="component" value="Unassembled WGS sequence"/>
</dbReference>
<feature type="transmembrane region" description="Helical" evidence="1">
    <location>
        <begin position="26"/>
        <end position="52"/>
    </location>
</feature>
<dbReference type="RefSeq" id="WP_281043734.1">
    <property type="nucleotide sequence ID" value="NZ_JARYGZ010000001.1"/>
</dbReference>
<evidence type="ECO:0000313" key="2">
    <source>
        <dbReference type="EMBL" id="MDH7638428.1"/>
    </source>
</evidence>
<keyword evidence="1" id="KW-1133">Transmembrane helix</keyword>
<evidence type="ECO:0000256" key="1">
    <source>
        <dbReference type="SAM" id="Phobius"/>
    </source>
</evidence>
<accession>A0ABT6N010</accession>